<dbReference type="EMBL" id="JBHTOP010000026">
    <property type="protein sequence ID" value="MFD1672699.1"/>
    <property type="molecule type" value="Genomic_DNA"/>
</dbReference>
<keyword evidence="3 9" id="KW-0808">Transferase</keyword>
<dbReference type="PANTHER" id="PTHR48090">
    <property type="entry name" value="UNDECAPRENYL-PHOSPHATE 4-DEOXY-4-FORMAMIDO-L-ARABINOSE TRANSFERASE-RELATED"/>
    <property type="match status" value="1"/>
</dbReference>
<dbReference type="CDD" id="cd04187">
    <property type="entry name" value="DPM1_like_bac"/>
    <property type="match status" value="1"/>
</dbReference>
<feature type="transmembrane region" description="Helical" evidence="7">
    <location>
        <begin position="261"/>
        <end position="283"/>
    </location>
</feature>
<dbReference type="InterPro" id="IPR050256">
    <property type="entry name" value="Glycosyltransferase_2"/>
</dbReference>
<dbReference type="InterPro" id="IPR029044">
    <property type="entry name" value="Nucleotide-diphossugar_trans"/>
</dbReference>
<keyword evidence="5 7" id="KW-1133">Transmembrane helix</keyword>
<name>A0ABW4JAH0_9LACO</name>
<dbReference type="InterPro" id="IPR001173">
    <property type="entry name" value="Glyco_trans_2-like"/>
</dbReference>
<gene>
    <name evidence="9" type="ORF">ACFQ5M_11355</name>
</gene>
<reference evidence="10" key="1">
    <citation type="journal article" date="2019" name="Int. J. Syst. Evol. Microbiol.">
        <title>The Global Catalogue of Microorganisms (GCM) 10K type strain sequencing project: providing services to taxonomists for standard genome sequencing and annotation.</title>
        <authorList>
            <consortium name="The Broad Institute Genomics Platform"/>
            <consortium name="The Broad Institute Genome Sequencing Center for Infectious Disease"/>
            <person name="Wu L."/>
            <person name="Ma J."/>
        </authorList>
    </citation>
    <scope>NUCLEOTIDE SEQUENCE [LARGE SCALE GENOMIC DNA]</scope>
    <source>
        <strain evidence="10">CCM 8896</strain>
    </source>
</reference>
<dbReference type="Proteomes" id="UP001597267">
    <property type="component" value="Unassembled WGS sequence"/>
</dbReference>
<evidence type="ECO:0000256" key="3">
    <source>
        <dbReference type="ARBA" id="ARBA00022679"/>
    </source>
</evidence>
<evidence type="ECO:0000256" key="4">
    <source>
        <dbReference type="ARBA" id="ARBA00022692"/>
    </source>
</evidence>
<proteinExistence type="predicted"/>
<evidence type="ECO:0000313" key="9">
    <source>
        <dbReference type="EMBL" id="MFD1672699.1"/>
    </source>
</evidence>
<keyword evidence="2 9" id="KW-0328">Glycosyltransferase</keyword>
<evidence type="ECO:0000256" key="5">
    <source>
        <dbReference type="ARBA" id="ARBA00022989"/>
    </source>
</evidence>
<dbReference type="SUPFAM" id="SSF53448">
    <property type="entry name" value="Nucleotide-diphospho-sugar transferases"/>
    <property type="match status" value="1"/>
</dbReference>
<sequence>MDRELISIVLPVFNEEQGIQKTIDVLLNYCDNRPERYELIFVNDGSSDQTKAIISKAIREHPEIKLVDFSRNFGHQLAISAGIRYTSGQAVVVMDADLQDPPSIIPEMINKWHHGYDVVYGQRLHRDGETLFKKATASLFYRLLKEMTSIEIPLDTGDFRLMDRRVVDVLKQMPEKDPFVRGMVSWVGFRQTAVKYDRQERFAGESKYPLRKMIKLALDGLSSFSLVPLKLAQWLGTLALITSLITLVVGLITSFSLGVEILFLSTLLGGVILLTIGILGNYLGRIFIQSRERPLYIVSDTKGFRSQLNQINLEEHNSRLVNSN</sequence>
<accession>A0ABW4JAH0</accession>
<evidence type="ECO:0000256" key="7">
    <source>
        <dbReference type="SAM" id="Phobius"/>
    </source>
</evidence>
<evidence type="ECO:0000256" key="2">
    <source>
        <dbReference type="ARBA" id="ARBA00022676"/>
    </source>
</evidence>
<dbReference type="Gene3D" id="3.90.550.10">
    <property type="entry name" value="Spore Coat Polysaccharide Biosynthesis Protein SpsA, Chain A"/>
    <property type="match status" value="1"/>
</dbReference>
<comment type="subcellular location">
    <subcellularLocation>
        <location evidence="1">Membrane</location>
        <topology evidence="1">Multi-pass membrane protein</topology>
    </subcellularLocation>
</comment>
<keyword evidence="4 7" id="KW-0812">Transmembrane</keyword>
<evidence type="ECO:0000259" key="8">
    <source>
        <dbReference type="Pfam" id="PF00535"/>
    </source>
</evidence>
<dbReference type="Pfam" id="PF00535">
    <property type="entry name" value="Glycos_transf_2"/>
    <property type="match status" value="1"/>
</dbReference>
<organism evidence="9 10">
    <name type="scientific">Agrilactobacillus yilanensis</name>
    <dbReference type="NCBI Taxonomy" id="2485997"/>
    <lineage>
        <taxon>Bacteria</taxon>
        <taxon>Bacillati</taxon>
        <taxon>Bacillota</taxon>
        <taxon>Bacilli</taxon>
        <taxon>Lactobacillales</taxon>
        <taxon>Lactobacillaceae</taxon>
        <taxon>Agrilactobacillus</taxon>
    </lineage>
</organism>
<feature type="domain" description="Glycosyltransferase 2-like" evidence="8">
    <location>
        <begin position="7"/>
        <end position="168"/>
    </location>
</feature>
<dbReference type="EC" id="2.4.-.-" evidence="9"/>
<dbReference type="GO" id="GO:0016757">
    <property type="term" value="F:glycosyltransferase activity"/>
    <property type="evidence" value="ECO:0007669"/>
    <property type="project" value="UniProtKB-KW"/>
</dbReference>
<evidence type="ECO:0000313" key="10">
    <source>
        <dbReference type="Proteomes" id="UP001597267"/>
    </source>
</evidence>
<keyword evidence="10" id="KW-1185">Reference proteome</keyword>
<feature type="transmembrane region" description="Helical" evidence="7">
    <location>
        <begin position="234"/>
        <end position="255"/>
    </location>
</feature>
<keyword evidence="6 7" id="KW-0472">Membrane</keyword>
<evidence type="ECO:0000256" key="6">
    <source>
        <dbReference type="ARBA" id="ARBA00023136"/>
    </source>
</evidence>
<comment type="caution">
    <text evidence="9">The sequence shown here is derived from an EMBL/GenBank/DDBJ whole genome shotgun (WGS) entry which is preliminary data.</text>
</comment>
<dbReference type="RefSeq" id="WP_125713275.1">
    <property type="nucleotide sequence ID" value="NZ_JBHTOP010000026.1"/>
</dbReference>
<evidence type="ECO:0000256" key="1">
    <source>
        <dbReference type="ARBA" id="ARBA00004141"/>
    </source>
</evidence>
<protein>
    <submittedName>
        <fullName evidence="9">Glycosyltransferase family 2 protein</fullName>
        <ecNumber evidence="9">2.4.-.-</ecNumber>
    </submittedName>
</protein>
<dbReference type="PANTHER" id="PTHR48090:SF1">
    <property type="entry name" value="PROPHAGE BACTOPRENOL GLUCOSYL TRANSFERASE HOMOLOG"/>
    <property type="match status" value="1"/>
</dbReference>